<sequence length="334" mass="37861">MKKITLKEIAQLAGVSVMTVSNVIRENDSKVSLETKEKIQSLVKKYNYVPNQNASNLRTGKSSLIGVLFYSNRKNSTTDFTDPFISSIVTGVSSAARENGYFTMIHSVQSPESVVTLQMNWKFAGFVVIGLPSDDFYKIDSVIQTPVSYIDTYWQEDKPLKKKPRNFIETNEKMISRNVASFINELHHENVLFYSFDFDKSKPSVIQKRYLGFKEKFQGNIFERSTSSADYQSILQSVKDYLSAQPFTLIYTTADILAVKLNQIFKDISVIGIDNAEFTDFVTPKLTTVAIDQVKKGEVAIERLLESIESGTSAYYELESQLIIRDSAWINQAE</sequence>
<dbReference type="InterPro" id="IPR000843">
    <property type="entry name" value="HTH_LacI"/>
</dbReference>
<dbReference type="CDD" id="cd06267">
    <property type="entry name" value="PBP1_LacI_sugar_binding-like"/>
    <property type="match status" value="1"/>
</dbReference>
<evidence type="ECO:0000256" key="2">
    <source>
        <dbReference type="ARBA" id="ARBA00023125"/>
    </source>
</evidence>
<evidence type="ECO:0000259" key="4">
    <source>
        <dbReference type="PROSITE" id="PS50932"/>
    </source>
</evidence>
<dbReference type="InterPro" id="IPR046335">
    <property type="entry name" value="LacI/GalR-like_sensor"/>
</dbReference>
<keyword evidence="6" id="KW-1185">Reference proteome</keyword>
<dbReference type="CDD" id="cd01392">
    <property type="entry name" value="HTH_LacI"/>
    <property type="match status" value="1"/>
</dbReference>
<dbReference type="Gene3D" id="3.40.50.2300">
    <property type="match status" value="2"/>
</dbReference>
<keyword evidence="1" id="KW-0805">Transcription regulation</keyword>
<keyword evidence="3" id="KW-0804">Transcription</keyword>
<dbReference type="Proteomes" id="UP000218181">
    <property type="component" value="Unassembled WGS sequence"/>
</dbReference>
<keyword evidence="2" id="KW-0238">DNA-binding</keyword>
<name>A0A2A5RPN0_9LACT</name>
<dbReference type="STRING" id="1291764.GCA_001311235_00372"/>
<evidence type="ECO:0000256" key="3">
    <source>
        <dbReference type="ARBA" id="ARBA00023163"/>
    </source>
</evidence>
<dbReference type="SMART" id="SM00354">
    <property type="entry name" value="HTH_LACI"/>
    <property type="match status" value="1"/>
</dbReference>
<dbReference type="SUPFAM" id="SSF53822">
    <property type="entry name" value="Periplasmic binding protein-like I"/>
    <property type="match status" value="1"/>
</dbReference>
<feature type="domain" description="HTH lacI-type" evidence="4">
    <location>
        <begin position="4"/>
        <end position="59"/>
    </location>
</feature>
<dbReference type="Pfam" id="PF13377">
    <property type="entry name" value="Peripla_BP_3"/>
    <property type="match status" value="1"/>
</dbReference>
<dbReference type="GO" id="GO:0003700">
    <property type="term" value="F:DNA-binding transcription factor activity"/>
    <property type="evidence" value="ECO:0007669"/>
    <property type="project" value="TreeGrafter"/>
</dbReference>
<comment type="caution">
    <text evidence="5">The sequence shown here is derived from an EMBL/GenBank/DDBJ whole genome shotgun (WGS) entry which is preliminary data.</text>
</comment>
<dbReference type="SUPFAM" id="SSF47413">
    <property type="entry name" value="lambda repressor-like DNA-binding domains"/>
    <property type="match status" value="1"/>
</dbReference>
<evidence type="ECO:0000313" key="5">
    <source>
        <dbReference type="EMBL" id="PCS01391.1"/>
    </source>
</evidence>
<dbReference type="GO" id="GO:0000976">
    <property type="term" value="F:transcription cis-regulatory region binding"/>
    <property type="evidence" value="ECO:0007669"/>
    <property type="project" value="TreeGrafter"/>
</dbReference>
<dbReference type="AlphaFoldDB" id="A0A2A5RPN0"/>
<dbReference type="PROSITE" id="PS50932">
    <property type="entry name" value="HTH_LACI_2"/>
    <property type="match status" value="1"/>
</dbReference>
<evidence type="ECO:0000256" key="1">
    <source>
        <dbReference type="ARBA" id="ARBA00023015"/>
    </source>
</evidence>
<dbReference type="RefSeq" id="WP_096816865.1">
    <property type="nucleotide sequence ID" value="NZ_JXJU01000001.1"/>
</dbReference>
<dbReference type="PANTHER" id="PTHR30146">
    <property type="entry name" value="LACI-RELATED TRANSCRIPTIONAL REPRESSOR"/>
    <property type="match status" value="1"/>
</dbReference>
<dbReference type="InterPro" id="IPR010982">
    <property type="entry name" value="Lambda_DNA-bd_dom_sf"/>
</dbReference>
<organism evidence="5 6">
    <name type="scientific">Lactococcus fujiensis JCM 16395</name>
    <dbReference type="NCBI Taxonomy" id="1291764"/>
    <lineage>
        <taxon>Bacteria</taxon>
        <taxon>Bacillati</taxon>
        <taxon>Bacillota</taxon>
        <taxon>Bacilli</taxon>
        <taxon>Lactobacillales</taxon>
        <taxon>Streptococcaceae</taxon>
        <taxon>Lactococcus</taxon>
    </lineage>
</organism>
<dbReference type="Gene3D" id="1.10.260.40">
    <property type="entry name" value="lambda repressor-like DNA-binding domains"/>
    <property type="match status" value="1"/>
</dbReference>
<protein>
    <submittedName>
        <fullName evidence="5">Transcriptional regulator</fullName>
    </submittedName>
</protein>
<dbReference type="InterPro" id="IPR028082">
    <property type="entry name" value="Peripla_BP_I"/>
</dbReference>
<dbReference type="EMBL" id="JXJU01000001">
    <property type="protein sequence ID" value="PCS01391.1"/>
    <property type="molecule type" value="Genomic_DNA"/>
</dbReference>
<proteinExistence type="predicted"/>
<evidence type="ECO:0000313" key="6">
    <source>
        <dbReference type="Proteomes" id="UP000218181"/>
    </source>
</evidence>
<gene>
    <name evidence="5" type="ORF">RT41_GL000155</name>
</gene>
<dbReference type="PANTHER" id="PTHR30146:SF154">
    <property type="entry name" value="TRANSCRIPTION REGULATOR, MEMBER OF GALR FAMILY"/>
    <property type="match status" value="1"/>
</dbReference>
<reference evidence="5 6" key="1">
    <citation type="submission" date="2014-12" db="EMBL/GenBank/DDBJ databases">
        <title>Draft genome sequences of 10 type strains of Lactococcus.</title>
        <authorList>
            <person name="Sun Z."/>
            <person name="Zhong Z."/>
            <person name="Liu W."/>
            <person name="Zhang W."/>
            <person name="Zhang H."/>
        </authorList>
    </citation>
    <scope>NUCLEOTIDE SEQUENCE [LARGE SCALE GENOMIC DNA]</scope>
    <source>
        <strain evidence="5 6">JCM 16395</strain>
    </source>
</reference>
<accession>A0A2A5RPN0</accession>
<dbReference type="PROSITE" id="PS00356">
    <property type="entry name" value="HTH_LACI_1"/>
    <property type="match status" value="1"/>
</dbReference>
<dbReference type="OrthoDB" id="9775106at2"/>
<dbReference type="Pfam" id="PF00356">
    <property type="entry name" value="LacI"/>
    <property type="match status" value="1"/>
</dbReference>